<dbReference type="Proteomes" id="UP000541610">
    <property type="component" value="Unassembled WGS sequence"/>
</dbReference>
<dbReference type="Pfam" id="PF17921">
    <property type="entry name" value="Integrase_H2C2"/>
    <property type="match status" value="1"/>
</dbReference>
<dbReference type="Gene3D" id="1.10.340.70">
    <property type="match status" value="1"/>
</dbReference>
<name>A0A7J6P0A1_PEROL</name>
<organism evidence="3 4">
    <name type="scientific">Perkinsus olseni</name>
    <name type="common">Perkinsus atlanticus</name>
    <dbReference type="NCBI Taxonomy" id="32597"/>
    <lineage>
        <taxon>Eukaryota</taxon>
        <taxon>Sar</taxon>
        <taxon>Alveolata</taxon>
        <taxon>Perkinsozoa</taxon>
        <taxon>Perkinsea</taxon>
        <taxon>Perkinsida</taxon>
        <taxon>Perkinsidae</taxon>
        <taxon>Perkinsus</taxon>
    </lineage>
</organism>
<evidence type="ECO:0000313" key="4">
    <source>
        <dbReference type="Proteomes" id="UP000541610"/>
    </source>
</evidence>
<dbReference type="InterPro" id="IPR041588">
    <property type="entry name" value="Integrase_H2C2"/>
</dbReference>
<dbReference type="EMBL" id="JABANP010000122">
    <property type="protein sequence ID" value="KAF4689529.1"/>
    <property type="molecule type" value="Genomic_DNA"/>
</dbReference>
<dbReference type="OrthoDB" id="5983986at2759"/>
<reference evidence="3 4" key="1">
    <citation type="submission" date="2020-04" db="EMBL/GenBank/DDBJ databases">
        <title>Perkinsus olseni comparative genomics.</title>
        <authorList>
            <person name="Bogema D.R."/>
        </authorList>
    </citation>
    <scope>NUCLEOTIDE SEQUENCE [LARGE SCALE GENOMIC DNA]</scope>
    <source>
        <strain evidence="3">00978-12</strain>
    </source>
</reference>
<dbReference type="SUPFAM" id="SSF56672">
    <property type="entry name" value="DNA/RNA polymerases"/>
    <property type="match status" value="1"/>
</dbReference>
<dbReference type="Pfam" id="PF05380">
    <property type="entry name" value="Peptidase_A17"/>
    <property type="match status" value="1"/>
</dbReference>
<proteinExistence type="predicted"/>
<feature type="region of interest" description="Disordered" evidence="1">
    <location>
        <begin position="75"/>
        <end position="117"/>
    </location>
</feature>
<dbReference type="InterPro" id="IPR008042">
    <property type="entry name" value="Retrotrans_Pao"/>
</dbReference>
<feature type="domain" description="Integrase zinc-binding" evidence="2">
    <location>
        <begin position="868"/>
        <end position="923"/>
    </location>
</feature>
<evidence type="ECO:0000313" key="3">
    <source>
        <dbReference type="EMBL" id="KAF4689529.1"/>
    </source>
</evidence>
<dbReference type="InterPro" id="IPR043502">
    <property type="entry name" value="DNA/RNA_pol_sf"/>
</dbReference>
<comment type="caution">
    <text evidence="3">The sequence shown here is derived from an EMBL/GenBank/DDBJ whole genome shotgun (WGS) entry which is preliminary data.</text>
</comment>
<accession>A0A7J6P0A1</accession>
<gene>
    <name evidence="3" type="ORF">FOZ60_001582</name>
</gene>
<sequence length="972" mass="107562">MSPFRLMASRTSVMKVGPRRATLTVPSTLNEAAYLILQQQMSDQEQQSSEKELPLQAKACNFEFGDSPADCRGVKVANKAPSTPVSGLSTTKDDPPEGPSTKTSTSTPQQDDKQDPKVHPLSMLSEIDTDADPLYTEIRFVAAKPFKCTAMIDTGAARVYVRQSLTKALEEAGAVARSRQVNRRIVLADGHEAFATKEITFYVELPKGRHVCLSALELPTLTSEMIIGLSGLRLMDMAICVSPTTTVLRCDASSQGLAAKGSQDHVNHVAQEPSDSEDEDNSIEDDDSDKGPIFLCSLQPSEDHDNDDDCDPVKKCFTGYTVDCSPQALNGDSSSETSATRYKFNLPWLSNKRPETFRPSDIVKRNNCYDCYKKLIDDYLAKDIIRKTDVSGVKLLLPHFAVLKDSLTTPCRPVFDGRIFQNLLSKEVYSHTAVTHDYSVVDYVDDLVVGSNDSATRDTVVVETRLVFGSHGFWLDPAKECQEGHSGRVKAFGMLWVGLTDSLQVTPIRELPSPVSQHVDPPINLESSDVPNLSSNDFQSVLPLTLREALSRLASIYDPLGTIAETLLRGKLVLRYAHRCGITFDQLLPGPLYREFYKVYQALKSPNPVPRIVDHQALHVFVDSSSYAHGCSVLDSNMNRVYAKAMLHELPHLPWTIVRKELLSLRYGLSFVKQQVFPSLPKHETTRELYVYTDNSANFQRVRKALRDGAPSPDLPAWERTCIASIIELANDLHLTLRFIPGPLNPADCLSRGSSDGVGYQRLRTTITAINEGKVDPLQIPVALTATGDASPLLCHLKNQCSATEIADVLERIRRAQARDDEVTHIKLAIDHNDNRYKDMYHVIHDQNGDVLVKKHPIIADHVRVYVSQSCRRSLVDRIHTVYGHVGTSKLPGLLSRDFYWPGLSGDARRYAKNCATCVKFKSSCLLRAGGLGTVLAKSPICMEMVGADLIGPFVSPSLADDPEHKVEYALV</sequence>
<feature type="compositionally biased region" description="Polar residues" evidence="1">
    <location>
        <begin position="80"/>
        <end position="90"/>
    </location>
</feature>
<dbReference type="AlphaFoldDB" id="A0A7J6P0A1"/>
<evidence type="ECO:0000256" key="1">
    <source>
        <dbReference type="SAM" id="MobiDB-lite"/>
    </source>
</evidence>
<feature type="compositionally biased region" description="Acidic residues" evidence="1">
    <location>
        <begin position="274"/>
        <end position="288"/>
    </location>
</feature>
<evidence type="ECO:0000259" key="2">
    <source>
        <dbReference type="Pfam" id="PF17921"/>
    </source>
</evidence>
<protein>
    <recommendedName>
        <fullName evidence="2">Integrase zinc-binding domain-containing protein</fullName>
    </recommendedName>
</protein>
<feature type="region of interest" description="Disordered" evidence="1">
    <location>
        <begin position="259"/>
        <end position="289"/>
    </location>
</feature>
<feature type="compositionally biased region" description="Low complexity" evidence="1">
    <location>
        <begin position="99"/>
        <end position="108"/>
    </location>
</feature>